<dbReference type="EMBL" id="CAEZYP010000030">
    <property type="protein sequence ID" value="CAB4725360.1"/>
    <property type="molecule type" value="Genomic_DNA"/>
</dbReference>
<dbReference type="InterPro" id="IPR011008">
    <property type="entry name" value="Dimeric_a/b-barrel"/>
</dbReference>
<evidence type="ECO:0000313" key="1">
    <source>
        <dbReference type="EMBL" id="CAB4617247.1"/>
    </source>
</evidence>
<proteinExistence type="predicted"/>
<dbReference type="EMBL" id="CAFBOY010000021">
    <property type="protein sequence ID" value="CAB4993039.1"/>
    <property type="molecule type" value="Genomic_DNA"/>
</dbReference>
<sequence length="109" mass="12924">MSIKRIGQVIGIKPEEIEEYERIHEAIWPTVAATLKKANIQNYSIFRYENLLFAYMEYTGNDYEADMALIAADPETQKWWKITAPMQVQVPEARDGEWWHTLHQNFYLD</sequence>
<name>A0A6J6RS38_9ZZZZ</name>
<dbReference type="Gene3D" id="3.30.70.100">
    <property type="match status" value="1"/>
</dbReference>
<evidence type="ECO:0000313" key="3">
    <source>
        <dbReference type="EMBL" id="CAB4993039.1"/>
    </source>
</evidence>
<reference evidence="2" key="1">
    <citation type="submission" date="2020-05" db="EMBL/GenBank/DDBJ databases">
        <authorList>
            <person name="Chiriac C."/>
            <person name="Salcher M."/>
            <person name="Ghai R."/>
            <person name="Kavagutti S V."/>
        </authorList>
    </citation>
    <scope>NUCLEOTIDE SEQUENCE</scope>
</reference>
<dbReference type="GO" id="GO:0016857">
    <property type="term" value="F:racemase and epimerase activity, acting on carbohydrates and derivatives"/>
    <property type="evidence" value="ECO:0007669"/>
    <property type="project" value="InterPro"/>
</dbReference>
<protein>
    <submittedName>
        <fullName evidence="2">Unannotated protein</fullName>
    </submittedName>
</protein>
<dbReference type="AlphaFoldDB" id="A0A6J6RS38"/>
<dbReference type="PANTHER" id="PTHR34389">
    <property type="entry name" value="L-RHAMNOSE MUTAROTASE"/>
    <property type="match status" value="1"/>
</dbReference>
<evidence type="ECO:0000313" key="2">
    <source>
        <dbReference type="EMBL" id="CAB4725360.1"/>
    </source>
</evidence>
<dbReference type="EMBL" id="CAEZUV010000115">
    <property type="protein sequence ID" value="CAB4617247.1"/>
    <property type="molecule type" value="Genomic_DNA"/>
</dbReference>
<accession>A0A6J6RS38</accession>
<organism evidence="2">
    <name type="scientific">freshwater metagenome</name>
    <dbReference type="NCBI Taxonomy" id="449393"/>
    <lineage>
        <taxon>unclassified sequences</taxon>
        <taxon>metagenomes</taxon>
        <taxon>ecological metagenomes</taxon>
    </lineage>
</organism>
<dbReference type="SUPFAM" id="SSF54909">
    <property type="entry name" value="Dimeric alpha+beta barrel"/>
    <property type="match status" value="1"/>
</dbReference>
<dbReference type="InterPro" id="IPR008000">
    <property type="entry name" value="Rham/fucose_mutarotase"/>
</dbReference>
<gene>
    <name evidence="1" type="ORF">UFOPK1856_00772</name>
    <name evidence="2" type="ORF">UFOPK2735_00322</name>
    <name evidence="3" type="ORF">UFOPK4022_00289</name>
</gene>
<dbReference type="PANTHER" id="PTHR34389:SF2">
    <property type="entry name" value="L-RHAMNOSE MUTAROTASE"/>
    <property type="match status" value="1"/>
</dbReference>
<dbReference type="Pfam" id="PF05336">
    <property type="entry name" value="rhaM"/>
    <property type="match status" value="1"/>
</dbReference>